<evidence type="ECO:0000256" key="1">
    <source>
        <dbReference type="SAM" id="MobiDB-lite"/>
    </source>
</evidence>
<sequence>MSSPPRQNPASPGKGASSPGGASTSSPRKATTSSSGVYIPTSPTDGEAIMPANRPATPDAENETRYALPKPPGTPNTTNNTGSPPLLPPHASSVDTSAYETADFRAAQQLVLAHQHVGRMTTDAARTYTLRAGGPLPVQSEGQVPTPGQAMALAAYMRDANYDVRTVVHDNSVWLFVAHTDNRAEDEAFWIQEISGHAFSELEVKARDAARTWGR</sequence>
<gene>
    <name evidence="2 4" type="ORF">BDZ99DRAFT_474415</name>
</gene>
<dbReference type="OrthoDB" id="10411435at2759"/>
<dbReference type="GeneID" id="54462794"/>
<evidence type="ECO:0000313" key="2">
    <source>
        <dbReference type="EMBL" id="KAF2812206.1"/>
    </source>
</evidence>
<dbReference type="RefSeq" id="XP_033579170.1">
    <property type="nucleotide sequence ID" value="XM_033721901.1"/>
</dbReference>
<feature type="compositionally biased region" description="Low complexity" evidence="1">
    <location>
        <begin position="75"/>
        <end position="84"/>
    </location>
</feature>
<feature type="compositionally biased region" description="Low complexity" evidence="1">
    <location>
        <begin position="9"/>
        <end position="27"/>
    </location>
</feature>
<keyword evidence="3" id="KW-1185">Reference proteome</keyword>
<reference evidence="2 4" key="1">
    <citation type="journal article" date="2020" name="Stud. Mycol.">
        <title>101 Dothideomycetes genomes: a test case for predicting lifestyles and emergence of pathogens.</title>
        <authorList>
            <person name="Haridas S."/>
            <person name="Albert R."/>
            <person name="Binder M."/>
            <person name="Bloem J."/>
            <person name="Labutti K."/>
            <person name="Salamov A."/>
            <person name="Andreopoulos B."/>
            <person name="Baker S."/>
            <person name="Barry K."/>
            <person name="Bills G."/>
            <person name="Bluhm B."/>
            <person name="Cannon C."/>
            <person name="Castanera R."/>
            <person name="Culley D."/>
            <person name="Daum C."/>
            <person name="Ezra D."/>
            <person name="Gonzalez J."/>
            <person name="Henrissat B."/>
            <person name="Kuo A."/>
            <person name="Liang C."/>
            <person name="Lipzen A."/>
            <person name="Lutzoni F."/>
            <person name="Magnuson J."/>
            <person name="Mondo S."/>
            <person name="Nolan M."/>
            <person name="Ohm R."/>
            <person name="Pangilinan J."/>
            <person name="Park H.-J."/>
            <person name="Ramirez L."/>
            <person name="Alfaro M."/>
            <person name="Sun H."/>
            <person name="Tritt A."/>
            <person name="Yoshinaga Y."/>
            <person name="Zwiers L.-H."/>
            <person name="Turgeon B."/>
            <person name="Goodwin S."/>
            <person name="Spatafora J."/>
            <person name="Crous P."/>
            <person name="Grigoriev I."/>
        </authorList>
    </citation>
    <scope>NUCLEOTIDE SEQUENCE</scope>
    <source>
        <strain evidence="2 4">CBS 304.34</strain>
    </source>
</reference>
<feature type="region of interest" description="Disordered" evidence="1">
    <location>
        <begin position="1"/>
        <end position="93"/>
    </location>
</feature>
<dbReference type="Proteomes" id="UP000504636">
    <property type="component" value="Unplaced"/>
</dbReference>
<evidence type="ECO:0000313" key="3">
    <source>
        <dbReference type="Proteomes" id="UP000504636"/>
    </source>
</evidence>
<reference evidence="4" key="2">
    <citation type="submission" date="2020-04" db="EMBL/GenBank/DDBJ databases">
        <authorList>
            <consortium name="NCBI Genome Project"/>
        </authorList>
    </citation>
    <scope>NUCLEOTIDE SEQUENCE</scope>
    <source>
        <strain evidence="4">CBS 304.34</strain>
    </source>
</reference>
<organism evidence="2">
    <name type="scientific">Mytilinidion resinicola</name>
    <dbReference type="NCBI Taxonomy" id="574789"/>
    <lineage>
        <taxon>Eukaryota</taxon>
        <taxon>Fungi</taxon>
        <taxon>Dikarya</taxon>
        <taxon>Ascomycota</taxon>
        <taxon>Pezizomycotina</taxon>
        <taxon>Dothideomycetes</taxon>
        <taxon>Pleosporomycetidae</taxon>
        <taxon>Mytilinidiales</taxon>
        <taxon>Mytilinidiaceae</taxon>
        <taxon>Mytilinidion</taxon>
    </lineage>
</organism>
<name>A0A6A6YTC7_9PEZI</name>
<dbReference type="EMBL" id="MU003697">
    <property type="protein sequence ID" value="KAF2812206.1"/>
    <property type="molecule type" value="Genomic_DNA"/>
</dbReference>
<feature type="compositionally biased region" description="Polar residues" evidence="1">
    <location>
        <begin position="28"/>
        <end position="44"/>
    </location>
</feature>
<evidence type="ECO:0000313" key="4">
    <source>
        <dbReference type="RefSeq" id="XP_033579170.1"/>
    </source>
</evidence>
<accession>A0A6A6YTC7</accession>
<protein>
    <submittedName>
        <fullName evidence="2 4">Uncharacterized protein</fullName>
    </submittedName>
</protein>
<dbReference type="AlphaFoldDB" id="A0A6A6YTC7"/>
<reference evidence="4" key="3">
    <citation type="submission" date="2025-04" db="UniProtKB">
        <authorList>
            <consortium name="RefSeq"/>
        </authorList>
    </citation>
    <scope>IDENTIFICATION</scope>
    <source>
        <strain evidence="4">CBS 304.34</strain>
    </source>
</reference>
<proteinExistence type="predicted"/>